<gene>
    <name evidence="1" type="ORF">SCP_0506880</name>
</gene>
<organism evidence="1 2">
    <name type="scientific">Sparassis crispa</name>
    <dbReference type="NCBI Taxonomy" id="139825"/>
    <lineage>
        <taxon>Eukaryota</taxon>
        <taxon>Fungi</taxon>
        <taxon>Dikarya</taxon>
        <taxon>Basidiomycota</taxon>
        <taxon>Agaricomycotina</taxon>
        <taxon>Agaricomycetes</taxon>
        <taxon>Polyporales</taxon>
        <taxon>Sparassidaceae</taxon>
        <taxon>Sparassis</taxon>
    </lineage>
</organism>
<dbReference type="AlphaFoldDB" id="A0A401GN45"/>
<dbReference type="EMBL" id="BFAD01000005">
    <property type="protein sequence ID" value="GBE83633.1"/>
    <property type="molecule type" value="Genomic_DNA"/>
</dbReference>
<sequence>MTNRAVVFRKFAETGVWSRKCGGGLGDTQGARSLLAAGGGGGHAESLVPRGAAVIAIVDPVAALPGFLVGAVTVGHAGRRIQRPSLTLRGAAARRRGLPCSYHFVSHARECRSCYCLRSHALGVGHACHGVCSDIILPTRDPRPPSSFVLTHEALTRLRRSS</sequence>
<proteinExistence type="predicted"/>
<keyword evidence="2" id="KW-1185">Reference proteome</keyword>
<evidence type="ECO:0000313" key="2">
    <source>
        <dbReference type="Proteomes" id="UP000287166"/>
    </source>
</evidence>
<comment type="caution">
    <text evidence="1">The sequence shown here is derived from an EMBL/GenBank/DDBJ whole genome shotgun (WGS) entry which is preliminary data.</text>
</comment>
<dbReference type="InParanoid" id="A0A401GN45"/>
<dbReference type="GeneID" id="38780550"/>
<dbReference type="Proteomes" id="UP000287166">
    <property type="component" value="Unassembled WGS sequence"/>
</dbReference>
<protein>
    <submittedName>
        <fullName evidence="1">Uncharacterized protein</fullName>
    </submittedName>
</protein>
<name>A0A401GN45_9APHY</name>
<dbReference type="RefSeq" id="XP_027614546.1">
    <property type="nucleotide sequence ID" value="XM_027758745.1"/>
</dbReference>
<evidence type="ECO:0000313" key="1">
    <source>
        <dbReference type="EMBL" id="GBE83633.1"/>
    </source>
</evidence>
<reference evidence="1 2" key="1">
    <citation type="journal article" date="2018" name="Sci. Rep.">
        <title>Genome sequence of the cauliflower mushroom Sparassis crispa (Hanabiratake) and its association with beneficial usage.</title>
        <authorList>
            <person name="Kiyama R."/>
            <person name="Furutani Y."/>
            <person name="Kawaguchi K."/>
            <person name="Nakanishi T."/>
        </authorList>
    </citation>
    <scope>NUCLEOTIDE SEQUENCE [LARGE SCALE GENOMIC DNA]</scope>
</reference>
<accession>A0A401GN45</accession>